<gene>
    <name evidence="3" type="ORF">V5N11_012765</name>
</gene>
<evidence type="ECO:0000259" key="2">
    <source>
        <dbReference type="Pfam" id="PF13952"/>
    </source>
</evidence>
<dbReference type="InterPro" id="IPR025312">
    <property type="entry name" value="DUF4216"/>
</dbReference>
<feature type="compositionally biased region" description="Acidic residues" evidence="1">
    <location>
        <begin position="99"/>
        <end position="112"/>
    </location>
</feature>
<evidence type="ECO:0000256" key="1">
    <source>
        <dbReference type="SAM" id="MobiDB-lite"/>
    </source>
</evidence>
<keyword evidence="4" id="KW-1185">Reference proteome</keyword>
<reference evidence="3 4" key="1">
    <citation type="submission" date="2024-04" db="EMBL/GenBank/DDBJ databases">
        <title>Genome assembly C_amara_ONT_v2.</title>
        <authorList>
            <person name="Yant L."/>
            <person name="Moore C."/>
            <person name="Slenker M."/>
        </authorList>
    </citation>
    <scope>NUCLEOTIDE SEQUENCE [LARGE SCALE GENOMIC DNA]</scope>
    <source>
        <tissue evidence="3">Leaf</tissue>
    </source>
</reference>
<feature type="region of interest" description="Disordered" evidence="1">
    <location>
        <begin position="95"/>
        <end position="133"/>
    </location>
</feature>
<evidence type="ECO:0000313" key="3">
    <source>
        <dbReference type="EMBL" id="KAL1194305.1"/>
    </source>
</evidence>
<feature type="compositionally biased region" description="Low complexity" evidence="1">
    <location>
        <begin position="115"/>
        <end position="133"/>
    </location>
</feature>
<evidence type="ECO:0000313" key="4">
    <source>
        <dbReference type="Proteomes" id="UP001558713"/>
    </source>
</evidence>
<protein>
    <recommendedName>
        <fullName evidence="2">DUF4216 domain-containing protein</fullName>
    </recommendedName>
</protein>
<proteinExistence type="predicted"/>
<organism evidence="3 4">
    <name type="scientific">Cardamine amara subsp. amara</name>
    <dbReference type="NCBI Taxonomy" id="228776"/>
    <lineage>
        <taxon>Eukaryota</taxon>
        <taxon>Viridiplantae</taxon>
        <taxon>Streptophyta</taxon>
        <taxon>Embryophyta</taxon>
        <taxon>Tracheophyta</taxon>
        <taxon>Spermatophyta</taxon>
        <taxon>Magnoliopsida</taxon>
        <taxon>eudicotyledons</taxon>
        <taxon>Gunneridae</taxon>
        <taxon>Pentapetalae</taxon>
        <taxon>rosids</taxon>
        <taxon>malvids</taxon>
        <taxon>Brassicales</taxon>
        <taxon>Brassicaceae</taxon>
        <taxon>Cardamineae</taxon>
        <taxon>Cardamine</taxon>
    </lineage>
</organism>
<comment type="caution">
    <text evidence="3">The sequence shown here is derived from an EMBL/GenBank/DDBJ whole genome shotgun (WGS) entry which is preliminary data.</text>
</comment>
<accession>A0ABD1A3H2</accession>
<sequence length="133" mass="14693">MKVTKFGVTQINSSRRLEKYDPFILTSQADQVCYLPYPRVVNINDPWISATQINPRSHVAGTIYDEPLQQPFAYMPTETQASTSQVPLVSTGKVQVEDLPVEADEEGSDEFVELSKSGDSEYSSDSGDSANVL</sequence>
<dbReference type="Pfam" id="PF13952">
    <property type="entry name" value="DUF4216"/>
    <property type="match status" value="1"/>
</dbReference>
<feature type="domain" description="DUF4216" evidence="2">
    <location>
        <begin position="1"/>
        <end position="40"/>
    </location>
</feature>
<dbReference type="Proteomes" id="UP001558713">
    <property type="component" value="Unassembled WGS sequence"/>
</dbReference>
<dbReference type="AlphaFoldDB" id="A0ABD1A3H2"/>
<dbReference type="EMBL" id="JBANAX010000756">
    <property type="protein sequence ID" value="KAL1194305.1"/>
    <property type="molecule type" value="Genomic_DNA"/>
</dbReference>
<name>A0ABD1A3H2_CARAN</name>